<dbReference type="PANTHER" id="PTHR35192">
    <property type="entry name" value="PROTEIN, PUTATIVE-RELATED"/>
    <property type="match status" value="1"/>
</dbReference>
<dbReference type="SUPFAM" id="SSF57184">
    <property type="entry name" value="Growth factor receptor domain"/>
    <property type="match status" value="1"/>
</dbReference>
<gene>
    <name evidence="3" type="ORF">FA15DRAFT_687150</name>
</gene>
<dbReference type="PANTHER" id="PTHR35192:SF2">
    <property type="entry name" value="APPLE DOMAIN-CONTAINING PROTEIN"/>
    <property type="match status" value="1"/>
</dbReference>
<organism evidence="3 4">
    <name type="scientific">Coprinopsis marcescibilis</name>
    <name type="common">Agaric fungus</name>
    <name type="synonym">Psathyrella marcescibilis</name>
    <dbReference type="NCBI Taxonomy" id="230819"/>
    <lineage>
        <taxon>Eukaryota</taxon>
        <taxon>Fungi</taxon>
        <taxon>Dikarya</taxon>
        <taxon>Basidiomycota</taxon>
        <taxon>Agaricomycotina</taxon>
        <taxon>Agaricomycetes</taxon>
        <taxon>Agaricomycetidae</taxon>
        <taxon>Agaricales</taxon>
        <taxon>Agaricineae</taxon>
        <taxon>Psathyrellaceae</taxon>
        <taxon>Coprinopsis</taxon>
    </lineage>
</organism>
<dbReference type="Gene3D" id="2.10.50.10">
    <property type="entry name" value="Tumor Necrosis Factor Receptor, subunit A, domain 2"/>
    <property type="match status" value="2"/>
</dbReference>
<dbReference type="AlphaFoldDB" id="A0A5C3KXF8"/>
<dbReference type="InterPro" id="IPR038955">
    <property type="entry name" value="PriA/CPL1_fungi"/>
</dbReference>
<keyword evidence="4" id="KW-1185">Reference proteome</keyword>
<feature type="domain" description="Protein CPL1-like" evidence="2">
    <location>
        <begin position="245"/>
        <end position="312"/>
    </location>
</feature>
<dbReference type="Pfam" id="PF21671">
    <property type="entry name" value="CPL1-like"/>
    <property type="match status" value="1"/>
</dbReference>
<dbReference type="STRING" id="230819.A0A5C3KXF8"/>
<dbReference type="Proteomes" id="UP000307440">
    <property type="component" value="Unassembled WGS sequence"/>
</dbReference>
<evidence type="ECO:0000256" key="1">
    <source>
        <dbReference type="SAM" id="SignalP"/>
    </source>
</evidence>
<evidence type="ECO:0000259" key="2">
    <source>
        <dbReference type="Pfam" id="PF21671"/>
    </source>
</evidence>
<dbReference type="OrthoDB" id="439917at2759"/>
<evidence type="ECO:0000313" key="4">
    <source>
        <dbReference type="Proteomes" id="UP000307440"/>
    </source>
</evidence>
<sequence length="315" mass="32984">MLLGKLSLLLTLTLLTAPVLSHKAKKDTLHRRTDPRCNPGTYLTKGQCVNCPAGTFSKEYGRSSCEPARPGYYVPTAGAKQESACQPGTYSQAAKATKCDSCPAGFMCPSSNMHSPQQCSPGRYSTGGVANCPLCPAGSFNNIHKATGCCLCPAGWFLAHGGNTNCQLCPNQTPYSDPGTNAMNKCSAKPGSYAPAKTANQGSDGKCPGSQPLPSGIPKRHLPRSNCKAGETACPVYNGFRVIDYDCLNVQSDLESCGACTAYSVNGSRSPESGRDCSAIPNVSQVRCNVGRCEISSCRRGYVLSPAGDACVSPL</sequence>
<name>A0A5C3KXF8_COPMA</name>
<dbReference type="SMART" id="SM01411">
    <property type="entry name" value="Ephrin_rec_like"/>
    <property type="match status" value="3"/>
</dbReference>
<dbReference type="InterPro" id="IPR048661">
    <property type="entry name" value="CPL1-like"/>
</dbReference>
<proteinExistence type="predicted"/>
<feature type="chain" id="PRO_5022690569" description="Protein CPL1-like domain-containing protein" evidence="1">
    <location>
        <begin position="22"/>
        <end position="315"/>
    </location>
</feature>
<evidence type="ECO:0000313" key="3">
    <source>
        <dbReference type="EMBL" id="TFK25236.1"/>
    </source>
</evidence>
<feature type="signal peptide" evidence="1">
    <location>
        <begin position="1"/>
        <end position="21"/>
    </location>
</feature>
<protein>
    <recommendedName>
        <fullName evidence="2">Protein CPL1-like domain-containing protein</fullName>
    </recommendedName>
</protein>
<keyword evidence="1" id="KW-0732">Signal</keyword>
<accession>A0A5C3KXF8</accession>
<dbReference type="EMBL" id="ML210189">
    <property type="protein sequence ID" value="TFK25236.1"/>
    <property type="molecule type" value="Genomic_DNA"/>
</dbReference>
<dbReference type="InterPro" id="IPR009030">
    <property type="entry name" value="Growth_fac_rcpt_cys_sf"/>
</dbReference>
<reference evidence="3 4" key="1">
    <citation type="journal article" date="2019" name="Nat. Ecol. Evol.">
        <title>Megaphylogeny resolves global patterns of mushroom evolution.</title>
        <authorList>
            <person name="Varga T."/>
            <person name="Krizsan K."/>
            <person name="Foldi C."/>
            <person name="Dima B."/>
            <person name="Sanchez-Garcia M."/>
            <person name="Sanchez-Ramirez S."/>
            <person name="Szollosi G.J."/>
            <person name="Szarkandi J.G."/>
            <person name="Papp V."/>
            <person name="Albert L."/>
            <person name="Andreopoulos W."/>
            <person name="Angelini C."/>
            <person name="Antonin V."/>
            <person name="Barry K.W."/>
            <person name="Bougher N.L."/>
            <person name="Buchanan P."/>
            <person name="Buyck B."/>
            <person name="Bense V."/>
            <person name="Catcheside P."/>
            <person name="Chovatia M."/>
            <person name="Cooper J."/>
            <person name="Damon W."/>
            <person name="Desjardin D."/>
            <person name="Finy P."/>
            <person name="Geml J."/>
            <person name="Haridas S."/>
            <person name="Hughes K."/>
            <person name="Justo A."/>
            <person name="Karasinski D."/>
            <person name="Kautmanova I."/>
            <person name="Kiss B."/>
            <person name="Kocsube S."/>
            <person name="Kotiranta H."/>
            <person name="LaButti K.M."/>
            <person name="Lechner B.E."/>
            <person name="Liimatainen K."/>
            <person name="Lipzen A."/>
            <person name="Lukacs Z."/>
            <person name="Mihaltcheva S."/>
            <person name="Morgado L.N."/>
            <person name="Niskanen T."/>
            <person name="Noordeloos M.E."/>
            <person name="Ohm R.A."/>
            <person name="Ortiz-Santana B."/>
            <person name="Ovrebo C."/>
            <person name="Racz N."/>
            <person name="Riley R."/>
            <person name="Savchenko A."/>
            <person name="Shiryaev A."/>
            <person name="Soop K."/>
            <person name="Spirin V."/>
            <person name="Szebenyi C."/>
            <person name="Tomsovsky M."/>
            <person name="Tulloss R.E."/>
            <person name="Uehling J."/>
            <person name="Grigoriev I.V."/>
            <person name="Vagvolgyi C."/>
            <person name="Papp T."/>
            <person name="Martin F.M."/>
            <person name="Miettinen O."/>
            <person name="Hibbett D.S."/>
            <person name="Nagy L.G."/>
        </authorList>
    </citation>
    <scope>NUCLEOTIDE SEQUENCE [LARGE SCALE GENOMIC DNA]</scope>
    <source>
        <strain evidence="3 4">CBS 121175</strain>
    </source>
</reference>